<sequence>MDQRKLIYAAYRLKFLTPVHIGPDNGQNPLHSSGTSLHSDTFFSALCVEASHQSDQAVESLIENAEQNHILLSDLFPYRNDELFLPKPMILDLLQKMENDRDNRKRLKRLPYIPLSLWERYLQFDQMEDFLDECEGIVSNIAFPDQRQRVQVSCQSEETSEPYFVQATRFHQGCGLYCVMGFADGEIKKQVEAYLELLGWTGIGGKRSSGWGKFQFTPMPLPEKLEKMVRTENAKQWVTLNTSLPSNYKVAETGYYTVCRRGGFVHQQDYKKQTVYAFSPGSSFSDKFEGVVKNVAPSDKQPAYRMLKPLFLGVEV</sequence>
<dbReference type="RefSeq" id="WP_186996123.1">
    <property type="nucleotide sequence ID" value="NZ_JACOQK010000001.1"/>
</dbReference>
<dbReference type="Proteomes" id="UP000649151">
    <property type="component" value="Unassembled WGS sequence"/>
</dbReference>
<dbReference type="InterPro" id="IPR040932">
    <property type="entry name" value="Csm4_C"/>
</dbReference>
<dbReference type="Pfam" id="PF17953">
    <property type="entry name" value="Csm4_C"/>
    <property type="match status" value="1"/>
</dbReference>
<keyword evidence="4" id="KW-0051">Antiviral defense</keyword>
<gene>
    <name evidence="6" type="primary">csm4</name>
    <name evidence="6" type="ORF">H8Z77_02795</name>
</gene>
<organism evidence="6 7">
    <name type="scientific">Clostridium facile</name>
    <dbReference type="NCBI Taxonomy" id="2763035"/>
    <lineage>
        <taxon>Bacteria</taxon>
        <taxon>Bacillati</taxon>
        <taxon>Bacillota</taxon>
        <taxon>Clostridia</taxon>
        <taxon>Eubacteriales</taxon>
        <taxon>Clostridiaceae</taxon>
        <taxon>Clostridium</taxon>
    </lineage>
</organism>
<evidence type="ECO:0000256" key="2">
    <source>
        <dbReference type="ARBA" id="ARBA00016109"/>
    </source>
</evidence>
<keyword evidence="3" id="KW-0694">RNA-binding</keyword>
<comment type="caution">
    <text evidence="6">The sequence shown here is derived from an EMBL/GenBank/DDBJ whole genome shotgun (WGS) entry which is preliminary data.</text>
</comment>
<evidence type="ECO:0000256" key="4">
    <source>
        <dbReference type="ARBA" id="ARBA00023118"/>
    </source>
</evidence>
<evidence type="ECO:0000256" key="3">
    <source>
        <dbReference type="ARBA" id="ARBA00022884"/>
    </source>
</evidence>
<dbReference type="InterPro" id="IPR005510">
    <property type="entry name" value="Csm4"/>
</dbReference>
<accession>A0ABR7IP95</accession>
<name>A0ABR7IP95_9CLOT</name>
<feature type="domain" description="Csm4 C-terminal" evidence="5">
    <location>
        <begin position="232"/>
        <end position="314"/>
    </location>
</feature>
<comment type="similarity">
    <text evidence="1">Belongs to the CRISPR-associated Csm4 family.</text>
</comment>
<evidence type="ECO:0000256" key="1">
    <source>
        <dbReference type="ARBA" id="ARBA00005772"/>
    </source>
</evidence>
<keyword evidence="7" id="KW-1185">Reference proteome</keyword>
<dbReference type="NCBIfam" id="TIGR01903">
    <property type="entry name" value="cas5_csm4"/>
    <property type="match status" value="1"/>
</dbReference>
<evidence type="ECO:0000313" key="7">
    <source>
        <dbReference type="Proteomes" id="UP000649151"/>
    </source>
</evidence>
<reference evidence="6 7" key="1">
    <citation type="submission" date="2020-08" db="EMBL/GenBank/DDBJ databases">
        <title>Genome public.</title>
        <authorList>
            <person name="Liu C."/>
            <person name="Sun Q."/>
        </authorList>
    </citation>
    <scope>NUCLEOTIDE SEQUENCE [LARGE SCALE GENOMIC DNA]</scope>
    <source>
        <strain evidence="6 7">NSJ-27</strain>
    </source>
</reference>
<evidence type="ECO:0000313" key="6">
    <source>
        <dbReference type="EMBL" id="MBC5786952.1"/>
    </source>
</evidence>
<proteinExistence type="inferred from homology"/>
<protein>
    <recommendedName>
        <fullName evidence="2">CRISPR system Cms protein Csm4</fullName>
    </recommendedName>
</protein>
<dbReference type="EMBL" id="JACOQK010000001">
    <property type="protein sequence ID" value="MBC5786952.1"/>
    <property type="molecule type" value="Genomic_DNA"/>
</dbReference>
<evidence type="ECO:0000259" key="5">
    <source>
        <dbReference type="Pfam" id="PF17953"/>
    </source>
</evidence>